<dbReference type="Gene3D" id="2.60.40.10">
    <property type="entry name" value="Immunoglobulins"/>
    <property type="match status" value="4"/>
</dbReference>
<dbReference type="Pfam" id="PF17210">
    <property type="entry name" value="SdrD_B"/>
    <property type="match status" value="1"/>
</dbReference>
<organism evidence="10 11">
    <name type="scientific">Rubripirellula obstinata</name>
    <dbReference type="NCBI Taxonomy" id="406547"/>
    <lineage>
        <taxon>Bacteria</taxon>
        <taxon>Pseudomonadati</taxon>
        <taxon>Planctomycetota</taxon>
        <taxon>Planctomycetia</taxon>
        <taxon>Pirellulales</taxon>
        <taxon>Pirellulaceae</taxon>
        <taxon>Rubripirellula</taxon>
    </lineage>
</organism>
<accession>A0A5B1CKL5</accession>
<keyword evidence="4" id="KW-0964">Secreted</keyword>
<dbReference type="GO" id="GO:0000272">
    <property type="term" value="P:polysaccharide catabolic process"/>
    <property type="evidence" value="ECO:0007669"/>
    <property type="project" value="InterPro"/>
</dbReference>
<evidence type="ECO:0000256" key="4">
    <source>
        <dbReference type="ARBA" id="ARBA00022525"/>
    </source>
</evidence>
<dbReference type="InterPro" id="IPR006626">
    <property type="entry name" value="PbH1"/>
</dbReference>
<evidence type="ECO:0000256" key="1">
    <source>
        <dbReference type="ARBA" id="ARBA00004196"/>
    </source>
</evidence>
<dbReference type="PANTHER" id="PTHR44103:SF1">
    <property type="entry name" value="PROPROTEIN CONVERTASE P"/>
    <property type="match status" value="1"/>
</dbReference>
<feature type="domain" description="SD-repeat containing protein B" evidence="9">
    <location>
        <begin position="1146"/>
        <end position="1230"/>
    </location>
</feature>
<comment type="caution">
    <text evidence="10">The sequence shown here is derived from an EMBL/GenBank/DDBJ whole genome shotgun (WGS) entry which is preliminary data.</text>
</comment>
<dbReference type="EMBL" id="VRLW01000001">
    <property type="protein sequence ID" value="KAA1261747.1"/>
    <property type="molecule type" value="Genomic_DNA"/>
</dbReference>
<dbReference type="SMART" id="SM00710">
    <property type="entry name" value="PbH1"/>
    <property type="match status" value="8"/>
</dbReference>
<feature type="domain" description="DUF11" evidence="8">
    <location>
        <begin position="1017"/>
        <end position="1137"/>
    </location>
</feature>
<dbReference type="InterPro" id="IPR013783">
    <property type="entry name" value="Ig-like_fold"/>
</dbReference>
<dbReference type="InterPro" id="IPR059226">
    <property type="entry name" value="Choice_anch_Q_dom"/>
</dbReference>
<dbReference type="GO" id="GO:0005576">
    <property type="term" value="C:extracellular region"/>
    <property type="evidence" value="ECO:0007669"/>
    <property type="project" value="UniProtKB-SubCell"/>
</dbReference>
<dbReference type="InterPro" id="IPR028994">
    <property type="entry name" value="Integrin_alpha_N"/>
</dbReference>
<evidence type="ECO:0000256" key="2">
    <source>
        <dbReference type="ARBA" id="ARBA00004442"/>
    </source>
</evidence>
<keyword evidence="6" id="KW-0472">Membrane</keyword>
<dbReference type="NCBIfam" id="TIGR01451">
    <property type="entry name" value="B_ant_repeat"/>
    <property type="match status" value="2"/>
</dbReference>
<feature type="domain" description="DUF11" evidence="8">
    <location>
        <begin position="891"/>
        <end position="1009"/>
    </location>
</feature>
<proteinExistence type="predicted"/>
<evidence type="ECO:0000256" key="7">
    <source>
        <dbReference type="ARBA" id="ARBA00023237"/>
    </source>
</evidence>
<dbReference type="InterPro" id="IPR011050">
    <property type="entry name" value="Pectin_lyase_fold/virulence"/>
</dbReference>
<comment type="subcellular location">
    <subcellularLocation>
        <location evidence="1">Cell envelope</location>
    </subcellularLocation>
    <subcellularLocation>
        <location evidence="2">Cell outer membrane</location>
    </subcellularLocation>
    <subcellularLocation>
        <location evidence="3">Secreted</location>
    </subcellularLocation>
</comment>
<gene>
    <name evidence="10" type="primary">sdrC_1</name>
    <name evidence="10" type="ORF">LF1_43070</name>
</gene>
<name>A0A5B1CKL5_9BACT</name>
<dbReference type="InterPro" id="IPR002105">
    <property type="entry name" value="Dockerin_1_rpt"/>
</dbReference>
<dbReference type="GO" id="GO:0009279">
    <property type="term" value="C:cell outer membrane"/>
    <property type="evidence" value="ECO:0007669"/>
    <property type="project" value="UniProtKB-SubCell"/>
</dbReference>
<dbReference type="GO" id="GO:0004553">
    <property type="term" value="F:hydrolase activity, hydrolyzing O-glycosyl compounds"/>
    <property type="evidence" value="ECO:0007669"/>
    <property type="project" value="InterPro"/>
</dbReference>
<dbReference type="InterPro" id="IPR033764">
    <property type="entry name" value="Sdr_B"/>
</dbReference>
<evidence type="ECO:0000259" key="9">
    <source>
        <dbReference type="Pfam" id="PF17210"/>
    </source>
</evidence>
<evidence type="ECO:0000256" key="6">
    <source>
        <dbReference type="ARBA" id="ARBA00023136"/>
    </source>
</evidence>
<dbReference type="Gene3D" id="1.10.1330.10">
    <property type="entry name" value="Dockerin domain"/>
    <property type="match status" value="1"/>
</dbReference>
<dbReference type="PANTHER" id="PTHR44103">
    <property type="entry name" value="PROPROTEIN CONVERTASE P"/>
    <property type="match status" value="1"/>
</dbReference>
<keyword evidence="11" id="KW-1185">Reference proteome</keyword>
<dbReference type="SUPFAM" id="SSF117074">
    <property type="entry name" value="Hypothetical protein PA1324"/>
    <property type="match status" value="3"/>
</dbReference>
<sequence>MYQLVRNRRVNDCKQHRKVPPRRKLLLETLERRRVLASYFVNLADDIDDISGAVCVPDQVAGNDNCTLRLATQLAAASAESDTITIAPGTYFVDPINGPFQLGESSDGGDITFIGEPTIRIPVVIDGQNQSGLFDLGNFESTFTFQAMTFQNGLANDSHGGGAFLSLTPVNLVLEDVIVQDNRAEVDPINGIGPLSGGAISVDGNVTISDSAFLRNSATGNAGAIRLVNQTGNQGTLSITNTQFVSNSAGSTADDVSLGGAIFVEADTSPTDLILDSVSFELNTSGGSGGAVYAIGTTTSITGSSFNENTATGTDGGAGAVYLIDNAPTPPTFLIGSSTFTNNSSIGGGGAFESVGNNGTISDSTFRFNSVTGTSIDFQNGGGAIVLLPSDTTPADPPNTVTISNSTIDQNTATAAGGIAIVNVDVGIFDSVISANQAVRFGIPVAGTLNGVAGGIGIAADNGADLFLLDSQIINNTASLDAGGIGGLDVDITIVRSTIDGNTAGDTMNIGRGGGIGLQGSSDVQNDFTLEIDSSTISNNQATGDGGGIAIVGPSFILENATISSNQSTQGSGGGIAYIGLGNPEPFIVLSTIANNTASGIGSNMIVSGTTIQVQGSIFAGGSTFPAPGFTFTSLGENIDSGTSMGFTQATDLIDTDPLLGPLQDNGGRVSTHALLTGSPAIDSSSITSDPFGGSFFEDARGITRPQDGDGDGIALADRGAFEAEQVAATLTLGGELFLDTGPGSLFGNGILDASESLFFPTVTVELFRANQNPGSDSPLATASTDNGSYRFAGLAAGNYRVFIPLSNFASGGPLFNFGPTDVTSPDPNNDVDGDDNSIALGASSGSFFGVSTEGFITLAPGTEPINDADTDPNTNTTLDFAFVPIPFPVDLAITKNLQAGDSVNVGEAFTYEITVTNLGPGTAENVFVTDILPDSLSFISLDAGGSAITSDVSGQTVTFDLGQVPVGSSTFRFDVFVDSGATGSIISTATVSTISTDRDSANNSVTNTLSLGPAFDIVVTNTVNVATASAGDTVIYSVNLTNQGPDAATNVVLSNAVPAGLTFVSSFLNGTSGTLDNGIVSFPAISLSSGAANAATATLTFTVNAAASGVIANTASVPDLTSAGETDITNNSATVATTIDPITGSIAGTVYIDANNNGVQDAGEVGIAGVTLQLTGTDSLGNAVDQTVTTNLAGDYLFAQLAGGVYSLAETQPAGFSDGQEALGTGATANVGNDIFTNIVLPPAAMATEFDFGELDSVAILSGHLFCDSNASGVEDSGEAISGAIVFLDTNGNREFDSGEVHTTTDGLGDYQFTTVPGGEMIVVAEIPETCVAIPSNPGVVRTLLDAGNVATSIAAYDRDFDGDLDLLITSDLDGSLTIFQNTFGDFTLGSTEVLGPRLQKISTRAGSEVSSPTMAIVGVGMGANEGNLHLGSDTLETVSIPGGPIDVLIDSLTSDFSTEIVTASFRSSTLHIVSANGSFAPREIQTSTSQLLSIASGDIDGDSDIDLIATGSGYRPTDVTIVGGTEDSEINILLNDGEGNFAQDSSATSLPRGKYVAVEAVDLDSDGKSEIIAVSQEEFGSTLSVFSFENNGFQTVSQTSIAAEVTGIAVGDLNRDSIPDVVVVSESQDSVLFFVGDSDFGFQLIQTVFDVPSPSAVTIADLDGDGRGEVAVTNRFRHAISSSDTSPLLPSTATVLRLQVAQQEVLIQQSPVTANFAFPSAELQARFDVNSDNRISMMDALQVINDISLPSSTSVQEAEAEAISNEKVWKATDVNLDGSATALDALIIINHLQREASTFVPAEPSFRAIAVDDDGENQSHIKATDEVIAAGLF</sequence>
<protein>
    <submittedName>
        <fullName evidence="10">Serine-aspartate repeat-containing protein C</fullName>
    </submittedName>
</protein>
<keyword evidence="5" id="KW-0732">Signal</keyword>
<dbReference type="InterPro" id="IPR001434">
    <property type="entry name" value="OmcB-like_DUF11"/>
</dbReference>
<evidence type="ECO:0000313" key="11">
    <source>
        <dbReference type="Proteomes" id="UP000322699"/>
    </source>
</evidence>
<dbReference type="SUPFAM" id="SSF63446">
    <property type="entry name" value="Type I dockerin domain"/>
    <property type="match status" value="1"/>
</dbReference>
<dbReference type="Pfam" id="PF00404">
    <property type="entry name" value="Dockerin_1"/>
    <property type="match status" value="1"/>
</dbReference>
<dbReference type="InterPro" id="IPR003368">
    <property type="entry name" value="POMP_repeat"/>
</dbReference>
<dbReference type="NCBIfam" id="TIGR01376">
    <property type="entry name" value="POMP_repeat"/>
    <property type="match status" value="1"/>
</dbReference>
<dbReference type="InterPro" id="IPR036439">
    <property type="entry name" value="Dockerin_dom_sf"/>
</dbReference>
<dbReference type="NCBIfam" id="NF041518">
    <property type="entry name" value="choice_anch_Q"/>
    <property type="match status" value="1"/>
</dbReference>
<dbReference type="SUPFAM" id="SSF69318">
    <property type="entry name" value="Integrin alpha N-terminal domain"/>
    <property type="match status" value="1"/>
</dbReference>
<evidence type="ECO:0000256" key="3">
    <source>
        <dbReference type="ARBA" id="ARBA00004613"/>
    </source>
</evidence>
<evidence type="ECO:0000256" key="5">
    <source>
        <dbReference type="ARBA" id="ARBA00022729"/>
    </source>
</evidence>
<evidence type="ECO:0000313" key="10">
    <source>
        <dbReference type="EMBL" id="KAA1261747.1"/>
    </source>
</evidence>
<reference evidence="10 11" key="1">
    <citation type="submission" date="2019-08" db="EMBL/GenBank/DDBJ databases">
        <title>Deep-cultivation of Planctomycetes and their phenomic and genomic characterization uncovers novel biology.</title>
        <authorList>
            <person name="Wiegand S."/>
            <person name="Jogler M."/>
            <person name="Boedeker C."/>
            <person name="Pinto D."/>
            <person name="Vollmers J."/>
            <person name="Rivas-Marin E."/>
            <person name="Kohn T."/>
            <person name="Peeters S.H."/>
            <person name="Heuer A."/>
            <person name="Rast P."/>
            <person name="Oberbeckmann S."/>
            <person name="Bunk B."/>
            <person name="Jeske O."/>
            <person name="Meyerdierks A."/>
            <person name="Storesund J.E."/>
            <person name="Kallscheuer N."/>
            <person name="Luecker S."/>
            <person name="Lage O.M."/>
            <person name="Pohl T."/>
            <person name="Merkel B.J."/>
            <person name="Hornburger P."/>
            <person name="Mueller R.-W."/>
            <person name="Bruemmer F."/>
            <person name="Labrenz M."/>
            <person name="Spormann A.M."/>
            <person name="Op Den Camp H."/>
            <person name="Overmann J."/>
            <person name="Amann R."/>
            <person name="Jetten M.S.M."/>
            <person name="Mascher T."/>
            <person name="Medema M.H."/>
            <person name="Devos D.P."/>
            <person name="Kaster A.-K."/>
            <person name="Ovreas L."/>
            <person name="Rohde M."/>
            <person name="Galperin M.Y."/>
            <person name="Jogler C."/>
        </authorList>
    </citation>
    <scope>NUCLEOTIDE SEQUENCE [LARGE SCALE GENOMIC DNA]</scope>
    <source>
        <strain evidence="10 11">LF1</strain>
    </source>
</reference>
<dbReference type="OrthoDB" id="246435at2"/>
<dbReference type="Pfam" id="PF13517">
    <property type="entry name" value="FG-GAP_3"/>
    <property type="match status" value="1"/>
</dbReference>
<evidence type="ECO:0000259" key="8">
    <source>
        <dbReference type="Pfam" id="PF01345"/>
    </source>
</evidence>
<dbReference type="Pfam" id="PF01345">
    <property type="entry name" value="DUF11"/>
    <property type="match status" value="2"/>
</dbReference>
<dbReference type="InterPro" id="IPR047589">
    <property type="entry name" value="DUF11_rpt"/>
</dbReference>
<dbReference type="InterPro" id="IPR013517">
    <property type="entry name" value="FG-GAP"/>
</dbReference>
<dbReference type="Proteomes" id="UP000322699">
    <property type="component" value="Unassembled WGS sequence"/>
</dbReference>
<dbReference type="SUPFAM" id="SSF51126">
    <property type="entry name" value="Pectin lyase-like"/>
    <property type="match status" value="2"/>
</dbReference>
<keyword evidence="7" id="KW-0998">Cell outer membrane</keyword>